<evidence type="ECO:0000256" key="1">
    <source>
        <dbReference type="ARBA" id="ARBA00022833"/>
    </source>
</evidence>
<evidence type="ECO:0000313" key="9">
    <source>
        <dbReference type="Proteomes" id="UP000654913"/>
    </source>
</evidence>
<dbReference type="InterPro" id="IPR001138">
    <property type="entry name" value="Zn2Cys6_DnaBD"/>
</dbReference>
<dbReference type="Proteomes" id="UP000654913">
    <property type="component" value="Chromosome 6"/>
</dbReference>
<dbReference type="PANTHER" id="PTHR47171:SF6">
    <property type="entry name" value="SPECIFIC TRANSCRIPTION FACTOR, PUTATIVE (AFU_ORTHOLOGUE AFUA_2G06130)-RELATED"/>
    <property type="match status" value="1"/>
</dbReference>
<dbReference type="GO" id="GO:0006351">
    <property type="term" value="P:DNA-templated transcription"/>
    <property type="evidence" value="ECO:0007669"/>
    <property type="project" value="InterPro"/>
</dbReference>
<dbReference type="AlphaFoldDB" id="A0A7R7XTI2"/>
<dbReference type="GO" id="GO:0000981">
    <property type="term" value="F:DNA-binding transcription factor activity, RNA polymerase II-specific"/>
    <property type="evidence" value="ECO:0007669"/>
    <property type="project" value="InterPro"/>
</dbReference>
<dbReference type="RefSeq" id="XP_041559485.1">
    <property type="nucleotide sequence ID" value="XM_041693568.1"/>
</dbReference>
<feature type="domain" description="Xylanolytic transcriptional activator regulatory" evidence="7">
    <location>
        <begin position="276"/>
        <end position="344"/>
    </location>
</feature>
<dbReference type="SMART" id="SM00906">
    <property type="entry name" value="Fungal_trans"/>
    <property type="match status" value="1"/>
</dbReference>
<name>A0A7R7XTI2_9EURO</name>
<reference evidence="8" key="1">
    <citation type="submission" date="2021-01" db="EMBL/GenBank/DDBJ databases">
        <authorList>
            <consortium name="Aspergillus puulaauensis MK2 genome sequencing consortium"/>
            <person name="Kazuki M."/>
            <person name="Futagami T."/>
        </authorList>
    </citation>
    <scope>NUCLEOTIDE SEQUENCE</scope>
    <source>
        <strain evidence="8">MK2</strain>
    </source>
</reference>
<sequence length="646" mass="71067">MQLQFLTAGDGRRISRSHMRRACALCRQRKKRCYHNKSSASPEQLTLVGSGGSREGHARSGSISQPHTEREQEQEQPGPSTASNQNVDPNLFLCDTSPIVTLLSDPRSRLRKGQSQKGIVGASLHHTRFPRESTTESLYPSPLFFAAARAEEEGGNIGILPPKPSQKALVDIYFRRLHPFLPLLDEDETRSQFANGTLSVPLLQSMCLAASKSRDAAPFLCLGADMTPLPVEIFSQRIYADVPNNMPKKEEKRILTIRILALLSLHGWGPTGHEDSSLILSQAIHHAQTFGLHLAWPEKTSKSLVALFWCLWSLDRWNCAVNGRPPMINDYDTGQDVADVLPLFQPSFQIWLRIASQLGGVIKSYRPVMDGHCEPDAEIPMFEEVVEDSLGFGVNPDILESLELFHHAVVILSTHAKGLQGRSRSRMTKIRQSQSLFSVATLVRKQIARDSPPLSIFAYTISIAFSVTYRQLKEAKLPSAEPVAIDHLDLFHQSLKALSDTWWLAAVMTHLSKAALDGILRQRAENGNNISESQASTDEGSLRRPRPQTPGIDTHTSTPTTAPLPKASSTWGSQVVAASQSQDRSAGGVVDAEPFAADIPSPFGGSVLSLDDEAYFDSVFENFPSLNFPNVLGEPFLADQAFSLAL</sequence>
<evidence type="ECO:0000313" key="8">
    <source>
        <dbReference type="EMBL" id="BCS27291.1"/>
    </source>
</evidence>
<keyword evidence="3" id="KW-0238">DNA-binding</keyword>
<dbReference type="CDD" id="cd12148">
    <property type="entry name" value="fungal_TF_MHR"/>
    <property type="match status" value="1"/>
</dbReference>
<feature type="region of interest" description="Disordered" evidence="6">
    <location>
        <begin position="34"/>
        <end position="88"/>
    </location>
</feature>
<dbReference type="CDD" id="cd00067">
    <property type="entry name" value="GAL4"/>
    <property type="match status" value="1"/>
</dbReference>
<keyword evidence="1" id="KW-0862">Zinc</keyword>
<protein>
    <recommendedName>
        <fullName evidence="7">Xylanolytic transcriptional activator regulatory domain-containing protein</fullName>
    </recommendedName>
</protein>
<keyword evidence="9" id="KW-1185">Reference proteome</keyword>
<keyword evidence="2" id="KW-0805">Transcription regulation</keyword>
<organism evidence="8 9">
    <name type="scientific">Aspergillus puulaauensis</name>
    <dbReference type="NCBI Taxonomy" id="1220207"/>
    <lineage>
        <taxon>Eukaryota</taxon>
        <taxon>Fungi</taxon>
        <taxon>Dikarya</taxon>
        <taxon>Ascomycota</taxon>
        <taxon>Pezizomycotina</taxon>
        <taxon>Eurotiomycetes</taxon>
        <taxon>Eurotiomycetidae</taxon>
        <taxon>Eurotiales</taxon>
        <taxon>Aspergillaceae</taxon>
        <taxon>Aspergillus</taxon>
    </lineage>
</organism>
<evidence type="ECO:0000256" key="4">
    <source>
        <dbReference type="ARBA" id="ARBA00023163"/>
    </source>
</evidence>
<feature type="region of interest" description="Disordered" evidence="6">
    <location>
        <begin position="527"/>
        <end position="589"/>
    </location>
</feature>
<dbReference type="EMBL" id="AP024448">
    <property type="protein sequence ID" value="BCS27291.1"/>
    <property type="molecule type" value="Genomic_DNA"/>
</dbReference>
<gene>
    <name evidence="8" type="ORF">APUU_60339S</name>
</gene>
<feature type="compositionally biased region" description="Polar residues" evidence="6">
    <location>
        <begin position="75"/>
        <end position="88"/>
    </location>
</feature>
<dbReference type="GO" id="GO:0008270">
    <property type="term" value="F:zinc ion binding"/>
    <property type="evidence" value="ECO:0007669"/>
    <property type="project" value="InterPro"/>
</dbReference>
<dbReference type="KEGG" id="apuu:APUU_60339S"/>
<reference evidence="8" key="2">
    <citation type="submission" date="2021-02" db="EMBL/GenBank/DDBJ databases">
        <title>Aspergillus puulaauensis MK2 genome sequence.</title>
        <authorList>
            <person name="Futagami T."/>
            <person name="Mori K."/>
            <person name="Kadooka C."/>
            <person name="Tanaka T."/>
        </authorList>
    </citation>
    <scope>NUCLEOTIDE SEQUENCE</scope>
    <source>
        <strain evidence="8">MK2</strain>
    </source>
</reference>
<dbReference type="InterPro" id="IPR007219">
    <property type="entry name" value="XnlR_reg_dom"/>
</dbReference>
<keyword evidence="5" id="KW-0539">Nucleus</keyword>
<evidence type="ECO:0000256" key="3">
    <source>
        <dbReference type="ARBA" id="ARBA00023125"/>
    </source>
</evidence>
<feature type="compositionally biased region" description="Polar residues" evidence="6">
    <location>
        <begin position="527"/>
        <end position="539"/>
    </location>
</feature>
<dbReference type="Pfam" id="PF04082">
    <property type="entry name" value="Fungal_trans"/>
    <property type="match status" value="1"/>
</dbReference>
<evidence type="ECO:0000256" key="2">
    <source>
        <dbReference type="ARBA" id="ARBA00023015"/>
    </source>
</evidence>
<evidence type="ECO:0000259" key="7">
    <source>
        <dbReference type="SMART" id="SM00906"/>
    </source>
</evidence>
<keyword evidence="4" id="KW-0804">Transcription</keyword>
<feature type="compositionally biased region" description="Polar residues" evidence="6">
    <location>
        <begin position="554"/>
        <end position="584"/>
    </location>
</feature>
<dbReference type="PANTHER" id="PTHR47171">
    <property type="entry name" value="FARA-RELATED"/>
    <property type="match status" value="1"/>
</dbReference>
<dbReference type="GO" id="GO:0003677">
    <property type="term" value="F:DNA binding"/>
    <property type="evidence" value="ECO:0007669"/>
    <property type="project" value="UniProtKB-KW"/>
</dbReference>
<evidence type="ECO:0000256" key="6">
    <source>
        <dbReference type="SAM" id="MobiDB-lite"/>
    </source>
</evidence>
<dbReference type="InterPro" id="IPR052073">
    <property type="entry name" value="Amide_Lactam_Regulators"/>
</dbReference>
<proteinExistence type="predicted"/>
<dbReference type="GeneID" id="64977296"/>
<dbReference type="OrthoDB" id="10031947at2759"/>
<accession>A0A7R7XTI2</accession>
<evidence type="ECO:0000256" key="5">
    <source>
        <dbReference type="ARBA" id="ARBA00023242"/>
    </source>
</evidence>